<name>M2ZX49_9PROT</name>
<dbReference type="PATRIC" id="fig|1244869.3.peg.70"/>
<organism evidence="2 3">
    <name type="scientific">Paramagnetospirillum caucaseum</name>
    <dbReference type="NCBI Taxonomy" id="1244869"/>
    <lineage>
        <taxon>Bacteria</taxon>
        <taxon>Pseudomonadati</taxon>
        <taxon>Pseudomonadota</taxon>
        <taxon>Alphaproteobacteria</taxon>
        <taxon>Rhodospirillales</taxon>
        <taxon>Magnetospirillaceae</taxon>
        <taxon>Paramagnetospirillum</taxon>
    </lineage>
</organism>
<sequence length="66" mass="7407">MEDPAPPKRPTTRSGRPTRSDPPEDCPVKDRCRRARAQVCLDCGVEQKLRRGRRKAAPPPCPVESQ</sequence>
<feature type="compositionally biased region" description="Pro residues" evidence="1">
    <location>
        <begin position="57"/>
        <end position="66"/>
    </location>
</feature>
<protein>
    <submittedName>
        <fullName evidence="2">Uncharacterized protein</fullName>
    </submittedName>
</protein>
<dbReference type="RefSeq" id="WP_008613047.1">
    <property type="nucleotide sequence ID" value="NZ_AONQ01000001.1"/>
</dbReference>
<dbReference type="EMBL" id="AONQ01000001">
    <property type="protein sequence ID" value="EME71987.1"/>
    <property type="molecule type" value="Genomic_DNA"/>
</dbReference>
<evidence type="ECO:0000313" key="2">
    <source>
        <dbReference type="EMBL" id="EME71987.1"/>
    </source>
</evidence>
<dbReference type="Proteomes" id="UP000011744">
    <property type="component" value="Unassembled WGS sequence"/>
</dbReference>
<accession>M2ZX49</accession>
<dbReference type="STRING" id="1244869.H261_00370"/>
<gene>
    <name evidence="2" type="ORF">H261_00370</name>
</gene>
<reference evidence="2 3" key="1">
    <citation type="journal article" date="2014" name="Genome Announc.">
        <title>Draft Genome Sequence of Magnetospirillum sp. Strain SO-1, a Freshwater Magnetotactic Bacterium Isolated from the Ol'khovka River, Russia.</title>
        <authorList>
            <person name="Grouzdev D.S."/>
            <person name="Dziuba M.V."/>
            <person name="Sukhacheva M.S."/>
            <person name="Mardanov A.V."/>
            <person name="Beletskiy A.V."/>
            <person name="Kuznetsov B.B."/>
            <person name="Skryabin K.G."/>
        </authorList>
    </citation>
    <scope>NUCLEOTIDE SEQUENCE [LARGE SCALE GENOMIC DNA]</scope>
    <source>
        <strain evidence="2 3">SO-1</strain>
    </source>
</reference>
<feature type="region of interest" description="Disordered" evidence="1">
    <location>
        <begin position="46"/>
        <end position="66"/>
    </location>
</feature>
<evidence type="ECO:0000313" key="3">
    <source>
        <dbReference type="Proteomes" id="UP000011744"/>
    </source>
</evidence>
<keyword evidence="3" id="KW-1185">Reference proteome</keyword>
<evidence type="ECO:0000256" key="1">
    <source>
        <dbReference type="SAM" id="MobiDB-lite"/>
    </source>
</evidence>
<comment type="caution">
    <text evidence="2">The sequence shown here is derived from an EMBL/GenBank/DDBJ whole genome shotgun (WGS) entry which is preliminary data.</text>
</comment>
<dbReference type="AlphaFoldDB" id="M2ZX49"/>
<proteinExistence type="predicted"/>
<feature type="region of interest" description="Disordered" evidence="1">
    <location>
        <begin position="1"/>
        <end position="28"/>
    </location>
</feature>
<feature type="compositionally biased region" description="Basic and acidic residues" evidence="1">
    <location>
        <begin position="18"/>
        <end position="28"/>
    </location>
</feature>